<dbReference type="GO" id="GO:0009416">
    <property type="term" value="P:response to light stimulus"/>
    <property type="evidence" value="ECO:0007669"/>
    <property type="project" value="TreeGrafter"/>
</dbReference>
<evidence type="ECO:0000256" key="8">
    <source>
        <dbReference type="SAM" id="MobiDB-lite"/>
    </source>
</evidence>
<keyword evidence="11" id="KW-1185">Reference proteome</keyword>
<comment type="similarity">
    <text evidence="2">Belongs to the plant homeotic and developmental regulators ALOG protein family.</text>
</comment>
<proteinExistence type="inferred from homology"/>
<evidence type="ECO:0000256" key="5">
    <source>
        <dbReference type="ARBA" id="ARBA00023125"/>
    </source>
</evidence>
<dbReference type="GO" id="GO:0009299">
    <property type="term" value="P:mRNA transcription"/>
    <property type="evidence" value="ECO:0007669"/>
    <property type="project" value="TreeGrafter"/>
</dbReference>
<keyword evidence="4" id="KW-0805">Transcription regulation</keyword>
<accession>A0AAD8HZ11</accession>
<dbReference type="PANTHER" id="PTHR31165:SF2">
    <property type="entry name" value="ALOG DOMAIN-CONTAINING PROTEIN"/>
    <property type="match status" value="1"/>
</dbReference>
<evidence type="ECO:0000256" key="4">
    <source>
        <dbReference type="ARBA" id="ARBA00023015"/>
    </source>
</evidence>
<reference evidence="10" key="1">
    <citation type="submission" date="2023-02" db="EMBL/GenBank/DDBJ databases">
        <title>Genome of toxic invasive species Heracleum sosnowskyi carries increased number of genes despite the absence of recent whole-genome duplications.</title>
        <authorList>
            <person name="Schelkunov M."/>
            <person name="Shtratnikova V."/>
            <person name="Makarenko M."/>
            <person name="Klepikova A."/>
            <person name="Omelchenko D."/>
            <person name="Novikova G."/>
            <person name="Obukhova E."/>
            <person name="Bogdanov V."/>
            <person name="Penin A."/>
            <person name="Logacheva M."/>
        </authorList>
    </citation>
    <scope>NUCLEOTIDE SEQUENCE</scope>
    <source>
        <strain evidence="10">Hsosn_3</strain>
        <tissue evidence="10">Leaf</tissue>
    </source>
</reference>
<dbReference type="InterPro" id="IPR040222">
    <property type="entry name" value="ALOG"/>
</dbReference>
<dbReference type="Pfam" id="PF04852">
    <property type="entry name" value="ALOG_dom"/>
    <property type="match status" value="1"/>
</dbReference>
<dbReference type="GO" id="GO:0003677">
    <property type="term" value="F:DNA binding"/>
    <property type="evidence" value="ECO:0007669"/>
    <property type="project" value="UniProtKB-KW"/>
</dbReference>
<evidence type="ECO:0000256" key="3">
    <source>
        <dbReference type="ARBA" id="ARBA00022473"/>
    </source>
</evidence>
<evidence type="ECO:0000313" key="11">
    <source>
        <dbReference type="Proteomes" id="UP001237642"/>
    </source>
</evidence>
<keyword evidence="5" id="KW-0238">DNA-binding</keyword>
<keyword evidence="7" id="KW-0539">Nucleus</keyword>
<dbReference type="EMBL" id="JAUIZM010000007">
    <property type="protein sequence ID" value="KAK1375668.1"/>
    <property type="molecule type" value="Genomic_DNA"/>
</dbReference>
<evidence type="ECO:0000256" key="2">
    <source>
        <dbReference type="ARBA" id="ARBA00010308"/>
    </source>
</evidence>
<evidence type="ECO:0000259" key="9">
    <source>
        <dbReference type="PROSITE" id="PS51697"/>
    </source>
</evidence>
<sequence length="179" mass="19936">MSAAVAAASAAAHANRRNSTTTTTAKKTNYTPYSHYLSISSSSPCRQNRYETNKRQDWNKFVQYLKNYHHTHGQPPLSVRRCSGSHVLGFLKYLDQFGETKVHNVSCKYHGQAYSSVACSCPLKEAWSSLEGVVGRLRVAFEEHGGSPETNPFGSPVVWLYLKEVKVSQAKARGLSYEC</sequence>
<gene>
    <name evidence="10" type="ORF">POM88_031861</name>
</gene>
<dbReference type="AlphaFoldDB" id="A0AAD8HZ11"/>
<evidence type="ECO:0000256" key="7">
    <source>
        <dbReference type="ARBA" id="ARBA00023242"/>
    </source>
</evidence>
<dbReference type="Proteomes" id="UP001237642">
    <property type="component" value="Unassembled WGS sequence"/>
</dbReference>
<name>A0AAD8HZ11_9APIA</name>
<keyword evidence="6" id="KW-0804">Transcription</keyword>
<evidence type="ECO:0000256" key="6">
    <source>
        <dbReference type="ARBA" id="ARBA00023163"/>
    </source>
</evidence>
<dbReference type="PROSITE" id="PS51697">
    <property type="entry name" value="ALOG"/>
    <property type="match status" value="1"/>
</dbReference>
<evidence type="ECO:0000256" key="1">
    <source>
        <dbReference type="ARBA" id="ARBA00004123"/>
    </source>
</evidence>
<dbReference type="PANTHER" id="PTHR31165">
    <property type="entry name" value="PROTEIN G1-LIKE2"/>
    <property type="match status" value="1"/>
</dbReference>
<comment type="caution">
    <text evidence="10">The sequence shown here is derived from an EMBL/GenBank/DDBJ whole genome shotgun (WGS) entry which is preliminary data.</text>
</comment>
<feature type="domain" description="ALOG" evidence="9">
    <location>
        <begin position="49"/>
        <end position="179"/>
    </location>
</feature>
<organism evidence="10 11">
    <name type="scientific">Heracleum sosnowskyi</name>
    <dbReference type="NCBI Taxonomy" id="360622"/>
    <lineage>
        <taxon>Eukaryota</taxon>
        <taxon>Viridiplantae</taxon>
        <taxon>Streptophyta</taxon>
        <taxon>Embryophyta</taxon>
        <taxon>Tracheophyta</taxon>
        <taxon>Spermatophyta</taxon>
        <taxon>Magnoliopsida</taxon>
        <taxon>eudicotyledons</taxon>
        <taxon>Gunneridae</taxon>
        <taxon>Pentapetalae</taxon>
        <taxon>asterids</taxon>
        <taxon>campanulids</taxon>
        <taxon>Apiales</taxon>
        <taxon>Apiaceae</taxon>
        <taxon>Apioideae</taxon>
        <taxon>apioid superclade</taxon>
        <taxon>Tordylieae</taxon>
        <taxon>Tordyliinae</taxon>
        <taxon>Heracleum</taxon>
    </lineage>
</organism>
<feature type="region of interest" description="Disordered" evidence="8">
    <location>
        <begin position="7"/>
        <end position="26"/>
    </location>
</feature>
<dbReference type="GO" id="GO:0005634">
    <property type="term" value="C:nucleus"/>
    <property type="evidence" value="ECO:0007669"/>
    <property type="project" value="UniProtKB-SubCell"/>
</dbReference>
<reference evidence="10" key="2">
    <citation type="submission" date="2023-05" db="EMBL/GenBank/DDBJ databases">
        <authorList>
            <person name="Schelkunov M.I."/>
        </authorList>
    </citation>
    <scope>NUCLEOTIDE SEQUENCE</scope>
    <source>
        <strain evidence="10">Hsosn_3</strain>
        <tissue evidence="10">Leaf</tissue>
    </source>
</reference>
<dbReference type="InterPro" id="IPR006936">
    <property type="entry name" value="ALOG_dom"/>
</dbReference>
<evidence type="ECO:0000313" key="10">
    <source>
        <dbReference type="EMBL" id="KAK1375668.1"/>
    </source>
</evidence>
<protein>
    <submittedName>
        <fullName evidence="10">ALOG domain-containing protein</fullName>
    </submittedName>
</protein>
<comment type="subcellular location">
    <subcellularLocation>
        <location evidence="1">Nucleus</location>
    </subcellularLocation>
</comment>
<keyword evidence="3" id="KW-0217">Developmental protein</keyword>